<dbReference type="Proteomes" id="UP000335415">
    <property type="component" value="Unassembled WGS sequence"/>
</dbReference>
<reference evidence="1 2" key="1">
    <citation type="submission" date="2019-09" db="EMBL/GenBank/DDBJ databases">
        <authorList>
            <person name="Li Y."/>
        </authorList>
    </citation>
    <scope>NUCLEOTIDE SEQUENCE [LARGE SCALE GENOMIC DNA]</scope>
    <source>
        <strain evidence="1 2">L3-3HA</strain>
    </source>
</reference>
<comment type="caution">
    <text evidence="1">The sequence shown here is derived from an EMBL/GenBank/DDBJ whole genome shotgun (WGS) entry which is preliminary data.</text>
</comment>
<name>A0A5J5FPT5_9GAMM</name>
<evidence type="ECO:0000313" key="1">
    <source>
        <dbReference type="EMBL" id="KAA8993797.1"/>
    </source>
</evidence>
<dbReference type="AlphaFoldDB" id="A0A5J5FPT5"/>
<organism evidence="1 2">
    <name type="scientific">Affinibrenneria salicis</name>
    <dbReference type="NCBI Taxonomy" id="2590031"/>
    <lineage>
        <taxon>Bacteria</taxon>
        <taxon>Pseudomonadati</taxon>
        <taxon>Pseudomonadota</taxon>
        <taxon>Gammaproteobacteria</taxon>
        <taxon>Enterobacterales</taxon>
        <taxon>Pectobacteriaceae</taxon>
        <taxon>Affinibrenneria</taxon>
    </lineage>
</organism>
<dbReference type="InterPro" id="IPR026988">
    <property type="entry name" value="YaaC-like"/>
</dbReference>
<dbReference type="Pfam" id="PF14175">
    <property type="entry name" value="YaaC"/>
    <property type="match status" value="1"/>
</dbReference>
<sequence>MSSQKTIERFVAADVSGAIWLRLKRLKSSQLCKKIIQKNHPSLQEDEYINKSIGMSSAIRSAIGYWETENGGLNSKILSRYYALLQISLAEQISSGDPKDDLKTVQKHTELGHGLFTQTIENATFPDNIKIGCVRGGHFYAYAKKIGIEIKKYAAERRPRNAEELEASYTYTLTDLLRRIPELRPLLKETLGENPLSFQIGHASRNMMLRSKRLTLQGLSQPTPDFSGFTYAAIYPKNAEVTAEELNSYNLGITDIEKESEENQTKFDEAYFVGKVYHPEDELWWDHVLTHKSGYCGTSAIVPFWGTQDPFVLHLVVLYTLSIIVRYLPETWYEIEHGKLDYISSLLENYLAIFDSVLPKLAVERLTKTHLVVTSPDSMNSPI</sequence>
<dbReference type="OrthoDB" id="9134533at2"/>
<proteinExistence type="predicted"/>
<dbReference type="EMBL" id="VYKJ01000035">
    <property type="protein sequence ID" value="KAA8993797.1"/>
    <property type="molecule type" value="Genomic_DNA"/>
</dbReference>
<evidence type="ECO:0008006" key="3">
    <source>
        <dbReference type="Google" id="ProtNLM"/>
    </source>
</evidence>
<protein>
    <recommendedName>
        <fullName evidence="3">YaaC-like Protein</fullName>
    </recommendedName>
</protein>
<dbReference type="RefSeq" id="WP_150437915.1">
    <property type="nucleotide sequence ID" value="NZ_VYKJ01000035.1"/>
</dbReference>
<evidence type="ECO:0000313" key="2">
    <source>
        <dbReference type="Proteomes" id="UP000335415"/>
    </source>
</evidence>
<gene>
    <name evidence="1" type="ORF">FJU30_26515</name>
</gene>
<accession>A0A5J5FPT5</accession>
<keyword evidence="2" id="KW-1185">Reference proteome</keyword>